<dbReference type="PROSITE" id="PS00530">
    <property type="entry name" value="RNASE_T2_1"/>
    <property type="match status" value="1"/>
</dbReference>
<dbReference type="PROSITE" id="PS00531">
    <property type="entry name" value="RNASE_T2_2"/>
    <property type="match status" value="1"/>
</dbReference>
<dbReference type="PANTHER" id="PTHR11240">
    <property type="entry name" value="RIBONUCLEASE T2"/>
    <property type="match status" value="1"/>
</dbReference>
<gene>
    <name evidence="6" type="ORF">CDL12_02767</name>
</gene>
<keyword evidence="7" id="KW-1185">Reference proteome</keyword>
<dbReference type="Proteomes" id="UP000231279">
    <property type="component" value="Unassembled WGS sequence"/>
</dbReference>
<dbReference type="EMBL" id="NKXS01000405">
    <property type="protein sequence ID" value="PIN24502.1"/>
    <property type="molecule type" value="Genomic_DNA"/>
</dbReference>
<dbReference type="AlphaFoldDB" id="A0A2G9I419"/>
<dbReference type="PANTHER" id="PTHR11240:SF65">
    <property type="entry name" value="RIBONUCLEASE S-5-LIKE"/>
    <property type="match status" value="1"/>
</dbReference>
<accession>A0A2G9I419</accession>
<comment type="caution">
    <text evidence="6">The sequence shown here is derived from an EMBL/GenBank/DDBJ whole genome shotgun (WGS) entry which is preliminary data.</text>
</comment>
<dbReference type="InterPro" id="IPR018188">
    <property type="entry name" value="RNase_T2_His_AS_1"/>
</dbReference>
<dbReference type="GO" id="GO:0003723">
    <property type="term" value="F:RNA binding"/>
    <property type="evidence" value="ECO:0007669"/>
    <property type="project" value="InterPro"/>
</dbReference>
<evidence type="ECO:0000313" key="6">
    <source>
        <dbReference type="EMBL" id="PIN24502.1"/>
    </source>
</evidence>
<evidence type="ECO:0000256" key="5">
    <source>
        <dbReference type="SAM" id="SignalP"/>
    </source>
</evidence>
<dbReference type="Gene3D" id="3.90.730.10">
    <property type="entry name" value="Ribonuclease T2-like"/>
    <property type="match status" value="1"/>
</dbReference>
<dbReference type="Pfam" id="PF00445">
    <property type="entry name" value="Ribonuclease_T2"/>
    <property type="match status" value="1"/>
</dbReference>
<comment type="similarity">
    <text evidence="1 4">Belongs to the RNase T2 family.</text>
</comment>
<dbReference type="GO" id="GO:0006401">
    <property type="term" value="P:RNA catabolic process"/>
    <property type="evidence" value="ECO:0007669"/>
    <property type="project" value="TreeGrafter"/>
</dbReference>
<evidence type="ECO:0000256" key="2">
    <source>
        <dbReference type="ARBA" id="ARBA00022759"/>
    </source>
</evidence>
<dbReference type="InterPro" id="IPR036430">
    <property type="entry name" value="RNase_T2-like_sf"/>
</dbReference>
<evidence type="ECO:0000313" key="7">
    <source>
        <dbReference type="Proteomes" id="UP000231279"/>
    </source>
</evidence>
<dbReference type="GO" id="GO:0033897">
    <property type="term" value="F:ribonuclease T2 activity"/>
    <property type="evidence" value="ECO:0007669"/>
    <property type="project" value="InterPro"/>
</dbReference>
<dbReference type="EC" id="3.1.27.1" evidence="6"/>
<dbReference type="GO" id="GO:0005576">
    <property type="term" value="C:extracellular region"/>
    <property type="evidence" value="ECO:0007669"/>
    <property type="project" value="TreeGrafter"/>
</dbReference>
<keyword evidence="5" id="KW-0732">Signal</keyword>
<dbReference type="OrthoDB" id="1290224at2759"/>
<evidence type="ECO:0000256" key="1">
    <source>
        <dbReference type="ARBA" id="ARBA00007469"/>
    </source>
</evidence>
<proteinExistence type="inferred from homology"/>
<feature type="chain" id="PRO_5013782399" evidence="5">
    <location>
        <begin position="29"/>
        <end position="107"/>
    </location>
</feature>
<evidence type="ECO:0000256" key="4">
    <source>
        <dbReference type="RuleBase" id="RU004328"/>
    </source>
</evidence>
<keyword evidence="2" id="KW-0255">Endonuclease</keyword>
<name>A0A2G9I419_9LAMI</name>
<feature type="signal peptide" evidence="5">
    <location>
        <begin position="1"/>
        <end position="28"/>
    </location>
</feature>
<reference evidence="7" key="1">
    <citation type="journal article" date="2018" name="Gigascience">
        <title>Genome assembly of the Pink Ipe (Handroanthus impetiginosus, Bignoniaceae), a highly valued, ecologically keystone Neotropical timber forest tree.</title>
        <authorList>
            <person name="Silva-Junior O.B."/>
            <person name="Grattapaglia D."/>
            <person name="Novaes E."/>
            <person name="Collevatti R.G."/>
        </authorList>
    </citation>
    <scope>NUCLEOTIDE SEQUENCE [LARGE SCALE GENOMIC DNA]</scope>
    <source>
        <strain evidence="7">cv. UFG-1</strain>
    </source>
</reference>
<keyword evidence="2" id="KW-0540">Nuclease</keyword>
<dbReference type="SUPFAM" id="SSF55895">
    <property type="entry name" value="Ribonuclease Rh-like"/>
    <property type="match status" value="1"/>
</dbReference>
<protein>
    <submittedName>
        <fullName evidence="6">Ribonuclease T(2)</fullName>
        <ecNumber evidence="6">3.1.27.1</ecNumber>
    </submittedName>
</protein>
<dbReference type="GO" id="GO:0016787">
    <property type="term" value="F:hydrolase activity"/>
    <property type="evidence" value="ECO:0007669"/>
    <property type="project" value="UniProtKB-KW"/>
</dbReference>
<keyword evidence="3 6" id="KW-0378">Hydrolase</keyword>
<sequence length="107" mass="12146">MVYFYSSLALTFLVFVLQMFANRQRVDCDTPIPLDFTLHGLWPANGAGKSLTCHDPNPGRDHKPLYDSLPDLPVVWPPLNPNIPKEIFWNHEYGKHGVCAKPIVDET</sequence>
<dbReference type="InterPro" id="IPR001568">
    <property type="entry name" value="RNase_T2-like"/>
</dbReference>
<dbReference type="InterPro" id="IPR033130">
    <property type="entry name" value="RNase_T2_His_AS_2"/>
</dbReference>
<organism evidence="6 7">
    <name type="scientific">Handroanthus impetiginosus</name>
    <dbReference type="NCBI Taxonomy" id="429701"/>
    <lineage>
        <taxon>Eukaryota</taxon>
        <taxon>Viridiplantae</taxon>
        <taxon>Streptophyta</taxon>
        <taxon>Embryophyta</taxon>
        <taxon>Tracheophyta</taxon>
        <taxon>Spermatophyta</taxon>
        <taxon>Magnoliopsida</taxon>
        <taxon>eudicotyledons</taxon>
        <taxon>Gunneridae</taxon>
        <taxon>Pentapetalae</taxon>
        <taxon>asterids</taxon>
        <taxon>lamiids</taxon>
        <taxon>Lamiales</taxon>
        <taxon>Bignoniaceae</taxon>
        <taxon>Crescentiina</taxon>
        <taxon>Tabebuia alliance</taxon>
        <taxon>Handroanthus</taxon>
    </lineage>
</organism>
<evidence type="ECO:0000256" key="3">
    <source>
        <dbReference type="ARBA" id="ARBA00022801"/>
    </source>
</evidence>